<evidence type="ECO:0000256" key="1">
    <source>
        <dbReference type="SAM" id="SignalP"/>
    </source>
</evidence>
<keyword evidence="1" id="KW-0732">Signal</keyword>
<dbReference type="SUPFAM" id="SSF52047">
    <property type="entry name" value="RNI-like"/>
    <property type="match status" value="1"/>
</dbReference>
<feature type="chain" id="PRO_5043864737" description="RNI-like superfamily protein" evidence="1">
    <location>
        <begin position="17"/>
        <end position="319"/>
    </location>
</feature>
<evidence type="ECO:0008006" key="4">
    <source>
        <dbReference type="Google" id="ProtNLM"/>
    </source>
</evidence>
<protein>
    <recommendedName>
        <fullName evidence="4">RNI-like superfamily protein</fullName>
    </recommendedName>
</protein>
<gene>
    <name evidence="2" type="ORF">LIER_18995</name>
</gene>
<dbReference type="Proteomes" id="UP001454036">
    <property type="component" value="Unassembled WGS sequence"/>
</dbReference>
<feature type="signal peptide" evidence="1">
    <location>
        <begin position="1"/>
        <end position="16"/>
    </location>
</feature>
<dbReference type="AlphaFoldDB" id="A0AAV3QG64"/>
<sequence>MSLFWFLILVLQFEKPKPPKLKSLCLGVIGRHFEDIIDNLAQISGFFPSEVKITLAAIARRRKLLTDDVIIALVDSSWEILDISGSDVSDFGLSQVVKTCKSVRAADISRCSKITSTGVYELIQHCSLLEILRWGGSPRSEHTARCSLSMLKPHLQIVEGESWEELDTSEITHGAPSLRWLVWPKIDKDSLESLSRECPRIIVNPKESPFGYRGIQIPEGALQNVPLDNFVVQDIDVATWAVSGFMPRSIPSTALGSDELTIAEKFRLAFEERDNRLAPKRAKNARQHQRRAEKEFLMTSTRARALVLASRASKSLPRS</sequence>
<keyword evidence="3" id="KW-1185">Reference proteome</keyword>
<name>A0AAV3QG64_LITER</name>
<accession>A0AAV3QG64</accession>
<dbReference type="Gene3D" id="3.80.10.10">
    <property type="entry name" value="Ribonuclease Inhibitor"/>
    <property type="match status" value="1"/>
</dbReference>
<organism evidence="2 3">
    <name type="scientific">Lithospermum erythrorhizon</name>
    <name type="common">Purple gromwell</name>
    <name type="synonym">Lithospermum officinale var. erythrorhizon</name>
    <dbReference type="NCBI Taxonomy" id="34254"/>
    <lineage>
        <taxon>Eukaryota</taxon>
        <taxon>Viridiplantae</taxon>
        <taxon>Streptophyta</taxon>
        <taxon>Embryophyta</taxon>
        <taxon>Tracheophyta</taxon>
        <taxon>Spermatophyta</taxon>
        <taxon>Magnoliopsida</taxon>
        <taxon>eudicotyledons</taxon>
        <taxon>Gunneridae</taxon>
        <taxon>Pentapetalae</taxon>
        <taxon>asterids</taxon>
        <taxon>lamiids</taxon>
        <taxon>Boraginales</taxon>
        <taxon>Boraginaceae</taxon>
        <taxon>Boraginoideae</taxon>
        <taxon>Lithospermeae</taxon>
        <taxon>Lithospermum</taxon>
    </lineage>
</organism>
<evidence type="ECO:0000313" key="2">
    <source>
        <dbReference type="EMBL" id="GAA0163019.1"/>
    </source>
</evidence>
<dbReference type="EMBL" id="BAABME010004630">
    <property type="protein sequence ID" value="GAA0163019.1"/>
    <property type="molecule type" value="Genomic_DNA"/>
</dbReference>
<proteinExistence type="predicted"/>
<dbReference type="InterPro" id="IPR032675">
    <property type="entry name" value="LRR_dom_sf"/>
</dbReference>
<evidence type="ECO:0000313" key="3">
    <source>
        <dbReference type="Proteomes" id="UP001454036"/>
    </source>
</evidence>
<comment type="caution">
    <text evidence="2">The sequence shown here is derived from an EMBL/GenBank/DDBJ whole genome shotgun (WGS) entry which is preliminary data.</text>
</comment>
<reference evidence="2 3" key="1">
    <citation type="submission" date="2024-01" db="EMBL/GenBank/DDBJ databases">
        <title>The complete chloroplast genome sequence of Lithospermum erythrorhizon: insights into the phylogenetic relationship among Boraginaceae species and the maternal lineages of purple gromwells.</title>
        <authorList>
            <person name="Okada T."/>
            <person name="Watanabe K."/>
        </authorList>
    </citation>
    <scope>NUCLEOTIDE SEQUENCE [LARGE SCALE GENOMIC DNA]</scope>
</reference>